<feature type="transmembrane region" description="Helical" evidence="5">
    <location>
        <begin position="326"/>
        <end position="347"/>
    </location>
</feature>
<name>E2E9Y8_PROLC</name>
<dbReference type="AlphaFoldDB" id="E2E9Y8"/>
<feature type="transmembrane region" description="Helical" evidence="5">
    <location>
        <begin position="187"/>
        <end position="208"/>
    </location>
</feature>
<reference evidence="7" key="1">
    <citation type="journal article" date="2010" name="Genome Biol. Evol.">
        <title>A linear molecule with two large inverted repeats: the mitochondrial genome of the stramenopile Proteromonas lacertae.</title>
        <authorList>
            <person name="Perez-Brocal V."/>
            <person name="Shahar-Golan R."/>
            <person name="Clark C.G."/>
        </authorList>
    </citation>
    <scope>NUCLEOTIDE SEQUENCE</scope>
</reference>
<evidence type="ECO:0000313" key="7">
    <source>
        <dbReference type="EMBL" id="ADD46343.1"/>
    </source>
</evidence>
<geneLocation type="mitochondrion" evidence="7"/>
<feature type="transmembrane region" description="Helical" evidence="5">
    <location>
        <begin position="228"/>
        <end position="245"/>
    </location>
</feature>
<feature type="transmembrane region" description="Helical" evidence="5">
    <location>
        <begin position="102"/>
        <end position="125"/>
    </location>
</feature>
<dbReference type="GeneID" id="9480858"/>
<dbReference type="EMBL" id="GU563431">
    <property type="protein sequence ID" value="ADD46377.1"/>
    <property type="molecule type" value="Genomic_DNA"/>
</dbReference>
<dbReference type="InterPro" id="IPR001750">
    <property type="entry name" value="ND/Mrp_TM"/>
</dbReference>
<evidence type="ECO:0000256" key="2">
    <source>
        <dbReference type="ARBA" id="ARBA00022692"/>
    </source>
</evidence>
<proteinExistence type="inferred from homology"/>
<evidence type="ECO:0000256" key="4">
    <source>
        <dbReference type="ARBA" id="ARBA00023136"/>
    </source>
</evidence>
<organism evidence="7">
    <name type="scientific">Proteromonas lacertae</name>
    <name type="common">Stramenopile</name>
    <name type="synonym">Monocercomonoides lacertae</name>
    <dbReference type="NCBI Taxonomy" id="42746"/>
    <lineage>
        <taxon>Eukaryota</taxon>
        <taxon>Sar</taxon>
        <taxon>Stramenopiles</taxon>
        <taxon>Bigyra</taxon>
        <taxon>Opalozoa</taxon>
        <taxon>Opalinata</taxon>
        <taxon>Proteromonadidae</taxon>
        <taxon>Proteromonas</taxon>
    </lineage>
</organism>
<feature type="transmembrane region" description="Helical" evidence="5">
    <location>
        <begin position="12"/>
        <end position="36"/>
    </location>
</feature>
<feature type="transmembrane region" description="Helical" evidence="5">
    <location>
        <begin position="397"/>
        <end position="416"/>
    </location>
</feature>
<feature type="transmembrane region" description="Helical" evidence="5">
    <location>
        <begin position="422"/>
        <end position="452"/>
    </location>
</feature>
<dbReference type="GeneID" id="9480781"/>
<keyword evidence="7" id="KW-0496">Mitochondrion</keyword>
<dbReference type="RefSeq" id="YP_003795205.1">
    <property type="nucleotide sequence ID" value="NC_014338.1"/>
</dbReference>
<feature type="transmembrane region" description="Helical" evidence="5">
    <location>
        <begin position="472"/>
        <end position="493"/>
    </location>
</feature>
<dbReference type="PANTHER" id="PTHR22773">
    <property type="entry name" value="NADH DEHYDROGENASE"/>
    <property type="match status" value="1"/>
</dbReference>
<dbReference type="EMBL" id="GU563431">
    <property type="protein sequence ID" value="ADD46343.1"/>
    <property type="molecule type" value="Genomic_DNA"/>
</dbReference>
<dbReference type="GO" id="GO:0042773">
    <property type="term" value="P:ATP synthesis coupled electron transport"/>
    <property type="evidence" value="ECO:0007669"/>
    <property type="project" value="InterPro"/>
</dbReference>
<dbReference type="GO" id="GO:0016020">
    <property type="term" value="C:membrane"/>
    <property type="evidence" value="ECO:0007669"/>
    <property type="project" value="UniProtKB-SubCell"/>
</dbReference>
<feature type="transmembrane region" description="Helical" evidence="5">
    <location>
        <begin position="294"/>
        <end position="314"/>
    </location>
</feature>
<dbReference type="NCBIfam" id="TIGR01770">
    <property type="entry name" value="NDH_I_N"/>
    <property type="match status" value="1"/>
</dbReference>
<dbReference type="GO" id="GO:0008137">
    <property type="term" value="F:NADH dehydrogenase (ubiquinone) activity"/>
    <property type="evidence" value="ECO:0007669"/>
    <property type="project" value="InterPro"/>
</dbReference>
<dbReference type="InterPro" id="IPR010096">
    <property type="entry name" value="NADH-Q_OxRdtase_suN/2"/>
</dbReference>
<dbReference type="HAMAP" id="MF_00445">
    <property type="entry name" value="NDH1_NuoN_1"/>
    <property type="match status" value="1"/>
</dbReference>
<evidence type="ECO:0000256" key="5">
    <source>
        <dbReference type="SAM" id="Phobius"/>
    </source>
</evidence>
<feature type="domain" description="NADH:quinone oxidoreductase/Mrp antiporter transmembrane" evidence="6">
    <location>
        <begin position="153"/>
        <end position="446"/>
    </location>
</feature>
<comment type="subcellular location">
    <subcellularLocation>
        <location evidence="1">Membrane</location>
        <topology evidence="1">Multi-pass membrane protein</topology>
    </subcellularLocation>
</comment>
<gene>
    <name evidence="7" type="primary">nad2</name>
    <name evidence="7" type="ORF">PROLAC_006</name>
    <name evidence="8" type="ORF">PROLAC_083</name>
</gene>
<keyword evidence="2 5" id="KW-0812">Transmembrane</keyword>
<accession>E2E9Y8</accession>
<dbReference type="RefSeq" id="YP_003795239.1">
    <property type="nucleotide sequence ID" value="NC_014338.1"/>
</dbReference>
<keyword evidence="3 5" id="KW-1133">Transmembrane helix</keyword>
<dbReference type="Pfam" id="PF00361">
    <property type="entry name" value="Proton_antipo_M"/>
    <property type="match status" value="1"/>
</dbReference>
<evidence type="ECO:0000313" key="8">
    <source>
        <dbReference type="EMBL" id="ADD46377.1"/>
    </source>
</evidence>
<protein>
    <submittedName>
        <fullName evidence="7">NADH dehydrogenase subunit 2</fullName>
    </submittedName>
</protein>
<keyword evidence="4 5" id="KW-0472">Membrane</keyword>
<evidence type="ECO:0000256" key="1">
    <source>
        <dbReference type="ARBA" id="ARBA00004141"/>
    </source>
</evidence>
<evidence type="ECO:0000256" key="3">
    <source>
        <dbReference type="ARBA" id="ARBA00022989"/>
    </source>
</evidence>
<sequence>MWFFNFFNSPVNFYSFDLIFFILSTFIIFIFGVHFSDKNVITLSENNNMKFSSNLSCRVYPILTPVITSLSILALFLVLFIICKNGIYFSGLFSNSILIDQGVFYAKIVIIGFAICCLFASFNYLSSFKFNSFEYITLLNIALLGILLVASSFDFILVYLAIELQSLSFYILASLKRNSVFSTEAGLKYFILGAVSSGFLLLGISLIYGYTGLTNFEELIQYFLNGDLNNVIILGLLFIIVAFLFKLTAAPFHMWSPDVYEGAPTIISMFFAVVPKFAIVVLLIRILVSVFFDYITIWQPIILLSAFVSILISTFASIKQTKIKRFLAYSSIAHIGFILLGIAVGTAEGIQGAIFYSIAYVVMTIGVWAFVLTFYSYSNNNIIYISDLASFYRINPIIAITFLSIMFSMAGVPPFLGFFSKFFIFFATIEASFYFISIICILMSVIGSYYYIRFVKVIFFENSANWVVLKPIHRSLAFVLGLVLIIIACFIFYPNILYLFSHKLAYLLCI</sequence>
<feature type="transmembrane region" description="Helical" evidence="5">
    <location>
        <begin position="353"/>
        <end position="377"/>
    </location>
</feature>
<feature type="transmembrane region" description="Helical" evidence="5">
    <location>
        <begin position="57"/>
        <end position="82"/>
    </location>
</feature>
<evidence type="ECO:0000259" key="6">
    <source>
        <dbReference type="Pfam" id="PF00361"/>
    </source>
</evidence>
<feature type="transmembrane region" description="Helical" evidence="5">
    <location>
        <begin position="266"/>
        <end position="288"/>
    </location>
</feature>